<accession>E1KUC4</accession>
<name>E1KUC4_9BACT</name>
<dbReference type="EMBL" id="AEDO01000064">
    <property type="protein sequence ID" value="EFL44936.1"/>
    <property type="molecule type" value="Genomic_DNA"/>
</dbReference>
<comment type="caution">
    <text evidence="1">The sequence shown here is derived from an EMBL/GenBank/DDBJ whole genome shotgun (WGS) entry which is preliminary data.</text>
</comment>
<evidence type="ECO:0000313" key="1">
    <source>
        <dbReference type="EMBL" id="EFL44936.1"/>
    </source>
</evidence>
<protein>
    <submittedName>
        <fullName evidence="1">Uncharacterized protein</fullName>
    </submittedName>
</protein>
<proteinExistence type="predicted"/>
<reference evidence="1 2" key="1">
    <citation type="submission" date="2010-08" db="EMBL/GenBank/DDBJ databases">
        <authorList>
            <person name="Durkin A.S."/>
            <person name="Madupu R."/>
            <person name="Torralba M."/>
            <person name="Gillis M."/>
            <person name="Methe B."/>
            <person name="Sutton G."/>
            <person name="Nelson K.E."/>
        </authorList>
    </citation>
    <scope>NUCLEOTIDE SEQUENCE [LARGE SCALE GENOMIC DNA]</scope>
    <source>
        <strain evidence="1 2">FB035-09AN</strain>
    </source>
</reference>
<gene>
    <name evidence="1" type="ORF">HMPREF9296_0172</name>
</gene>
<sequence>MIRVVELAKKSRPYTEKQVYIALACNIFANETLNAQRLI</sequence>
<organism evidence="1 2">
    <name type="scientific">Prevotella disiens FB035-09AN</name>
    <dbReference type="NCBI Taxonomy" id="866771"/>
    <lineage>
        <taxon>Bacteria</taxon>
        <taxon>Pseudomonadati</taxon>
        <taxon>Bacteroidota</taxon>
        <taxon>Bacteroidia</taxon>
        <taxon>Bacteroidales</taxon>
        <taxon>Prevotellaceae</taxon>
        <taxon>Prevotella</taxon>
    </lineage>
</organism>
<dbReference type="Proteomes" id="UP000003610">
    <property type="component" value="Unassembled WGS sequence"/>
</dbReference>
<dbReference type="AlphaFoldDB" id="E1KUC4"/>
<evidence type="ECO:0000313" key="2">
    <source>
        <dbReference type="Proteomes" id="UP000003610"/>
    </source>
</evidence>